<evidence type="ECO:0000313" key="7">
    <source>
        <dbReference type="EMBL" id="ORE87489.1"/>
    </source>
</evidence>
<keyword evidence="5" id="KW-0812">Transmembrane</keyword>
<dbReference type="STRING" id="1317117.ATO7_10617"/>
<evidence type="ECO:0000256" key="1">
    <source>
        <dbReference type="ARBA" id="ARBA00004196"/>
    </source>
</evidence>
<evidence type="ECO:0000313" key="8">
    <source>
        <dbReference type="Proteomes" id="UP000192342"/>
    </source>
</evidence>
<keyword evidence="5" id="KW-1133">Transmembrane helix</keyword>
<feature type="transmembrane region" description="Helical" evidence="5">
    <location>
        <begin position="282"/>
        <end position="303"/>
    </location>
</feature>
<evidence type="ECO:0000259" key="6">
    <source>
        <dbReference type="Pfam" id="PF25954"/>
    </source>
</evidence>
<feature type="transmembrane region" description="Helical" evidence="5">
    <location>
        <begin position="219"/>
        <end position="240"/>
    </location>
</feature>
<dbReference type="PANTHER" id="PTHR32347:SF23">
    <property type="entry name" value="BLL5650 PROTEIN"/>
    <property type="match status" value="1"/>
</dbReference>
<proteinExistence type="predicted"/>
<dbReference type="GO" id="GO:0030313">
    <property type="term" value="C:cell envelope"/>
    <property type="evidence" value="ECO:0007669"/>
    <property type="project" value="UniProtKB-SubCell"/>
</dbReference>
<keyword evidence="2 3" id="KW-0175">Coiled coil</keyword>
<gene>
    <name evidence="7" type="ORF">ATO7_10617</name>
</gene>
<evidence type="ECO:0000256" key="4">
    <source>
        <dbReference type="SAM" id="MobiDB-lite"/>
    </source>
</evidence>
<dbReference type="Pfam" id="PF25954">
    <property type="entry name" value="Beta-barrel_RND_2"/>
    <property type="match status" value="1"/>
</dbReference>
<dbReference type="OrthoDB" id="9800613at2"/>
<evidence type="ECO:0000256" key="2">
    <source>
        <dbReference type="ARBA" id="ARBA00023054"/>
    </source>
</evidence>
<feature type="transmembrane region" description="Helical" evidence="5">
    <location>
        <begin position="173"/>
        <end position="199"/>
    </location>
</feature>
<feature type="transmembrane region" description="Helical" evidence="5">
    <location>
        <begin position="377"/>
        <end position="399"/>
    </location>
</feature>
<reference evidence="7 8" key="1">
    <citation type="submission" date="2013-04" db="EMBL/GenBank/DDBJ databases">
        <title>Oceanococcus atlanticus 22II-S10r2 Genome Sequencing.</title>
        <authorList>
            <person name="Lai Q."/>
            <person name="Li G."/>
            <person name="Shao Z."/>
        </authorList>
    </citation>
    <scope>NUCLEOTIDE SEQUENCE [LARGE SCALE GENOMIC DNA]</scope>
    <source>
        <strain evidence="7 8">22II-S10r2</strain>
    </source>
</reference>
<dbReference type="Gene3D" id="2.40.30.170">
    <property type="match status" value="1"/>
</dbReference>
<protein>
    <recommendedName>
        <fullName evidence="6">CusB-like beta-barrel domain-containing protein</fullName>
    </recommendedName>
</protein>
<dbReference type="InterPro" id="IPR058792">
    <property type="entry name" value="Beta-barrel_RND_2"/>
</dbReference>
<name>A0A1Y1SEV3_9GAMM</name>
<comment type="subcellular location">
    <subcellularLocation>
        <location evidence="1">Cell envelope</location>
    </subcellularLocation>
</comment>
<accession>A0A1Y1SEV3</accession>
<dbReference type="EMBL" id="AQQV01000002">
    <property type="protein sequence ID" value="ORE87489.1"/>
    <property type="molecule type" value="Genomic_DNA"/>
</dbReference>
<sequence>MTEQAFESPYLRFAGTQSRRGEDFRGAYITVISQRNGLPCRLDPDEYELALLFDGQRTAAERLSEARARFNNALTPLDLERFTHTLTDAGLLWAGSDEALPVPPQTDAESRRLGDLGEDAAHAHGLPPSTSPGSLAGPGMSGPVAGSPMRARDAAERVDWELNPRPWLWLGRLFAAPVYSTVLMGLLWLATASILGGLWADQLEASTDFQRLLIWQNLAYVGIPAALLSNFIAHICRAAVIHRESGEIPRFGLNFIFGVIPRFMTDTEGPAERLPKRSRGRVLAASLTGNLLLFTLFLLGWFLSRQSTTMLPAVLITAGIFGLGNALLRINPLARTDGYYLLAFKLGVADLREQAVLTLLGRSERWGNRKPPPLGPVLLYGVLSVAFLIAVISLVLIFPARWLEAHYGGVAVALMLAALALYAFTMRRQFGDRRGDIGNLPMRSRLSRQSQALGQHWKIFVVLMIAALWPYTYEPGGRFKVLPLERADVSSETAGTVTAIRAAEGDWVEAGHVIAELDDLQWRSQVRQAEANVARIEADLSKARNGATGEELELARQQVRTAKTRLEAAQIEAERAGNAHRRKAITSQERDRASANADVRVEELAEAQRQLELIESDTREEDIQALQAQLEAEQSALEYAREQLARTRIHAPISGQVVAPDLRFSIGRYLEPGERLATIENNRKLDAELHIPEFAASHARLGATATLKSWMRPDQPYAGTVKAIAPSAEAGENGRIVRVLIEVSNADSDLRVDMSGQAKIEAETGPAIIAFSRALMRFVRVELWSWLP</sequence>
<dbReference type="AlphaFoldDB" id="A0A1Y1SEV3"/>
<dbReference type="Gene3D" id="1.10.287.470">
    <property type="entry name" value="Helix hairpin bin"/>
    <property type="match status" value="1"/>
</dbReference>
<feature type="coiled-coil region" evidence="3">
    <location>
        <begin position="526"/>
        <end position="579"/>
    </location>
</feature>
<evidence type="ECO:0000256" key="5">
    <source>
        <dbReference type="SAM" id="Phobius"/>
    </source>
</evidence>
<organism evidence="7 8">
    <name type="scientific">Oceanococcus atlanticus</name>
    <dbReference type="NCBI Taxonomy" id="1317117"/>
    <lineage>
        <taxon>Bacteria</taxon>
        <taxon>Pseudomonadati</taxon>
        <taxon>Pseudomonadota</taxon>
        <taxon>Gammaproteobacteria</taxon>
        <taxon>Chromatiales</taxon>
        <taxon>Oceanococcaceae</taxon>
        <taxon>Oceanococcus</taxon>
    </lineage>
</organism>
<feature type="coiled-coil region" evidence="3">
    <location>
        <begin position="604"/>
        <end position="643"/>
    </location>
</feature>
<dbReference type="Gene3D" id="2.40.50.100">
    <property type="match status" value="1"/>
</dbReference>
<comment type="caution">
    <text evidence="7">The sequence shown here is derived from an EMBL/GenBank/DDBJ whole genome shotgun (WGS) entry which is preliminary data.</text>
</comment>
<dbReference type="RefSeq" id="WP_083561718.1">
    <property type="nucleotide sequence ID" value="NZ_AQQV01000002.1"/>
</dbReference>
<feature type="transmembrane region" description="Helical" evidence="5">
    <location>
        <begin position="452"/>
        <end position="471"/>
    </location>
</feature>
<feature type="domain" description="CusB-like beta-barrel" evidence="6">
    <location>
        <begin position="688"/>
        <end position="763"/>
    </location>
</feature>
<feature type="region of interest" description="Disordered" evidence="4">
    <location>
        <begin position="119"/>
        <end position="148"/>
    </location>
</feature>
<keyword evidence="8" id="KW-1185">Reference proteome</keyword>
<keyword evidence="5" id="KW-0472">Membrane</keyword>
<evidence type="ECO:0000256" key="3">
    <source>
        <dbReference type="SAM" id="Coils"/>
    </source>
</evidence>
<feature type="transmembrane region" description="Helical" evidence="5">
    <location>
        <begin position="405"/>
        <end position="424"/>
    </location>
</feature>
<dbReference type="PANTHER" id="PTHR32347">
    <property type="entry name" value="EFFLUX SYSTEM COMPONENT YKNX-RELATED"/>
    <property type="match status" value="1"/>
</dbReference>
<dbReference type="InterPro" id="IPR050465">
    <property type="entry name" value="UPF0194_transport"/>
</dbReference>
<dbReference type="Proteomes" id="UP000192342">
    <property type="component" value="Unassembled WGS sequence"/>
</dbReference>
<dbReference type="SUPFAM" id="SSF111369">
    <property type="entry name" value="HlyD-like secretion proteins"/>
    <property type="match status" value="2"/>
</dbReference>
<feature type="transmembrane region" description="Helical" evidence="5">
    <location>
        <begin position="309"/>
        <end position="328"/>
    </location>
</feature>